<dbReference type="SMART" id="SM01390">
    <property type="entry name" value="Ribosomal_S4"/>
    <property type="match status" value="1"/>
</dbReference>
<comment type="subunit">
    <text evidence="7">Part of the 30S ribosomal subunit. Contacts protein S5. The interaction surface between S4 and S5 is involved in control of translational fidelity.</text>
</comment>
<dbReference type="EMBL" id="LNYA01000024">
    <property type="protein sequence ID" value="KTC97607.1"/>
    <property type="molecule type" value="Genomic_DNA"/>
</dbReference>
<dbReference type="PROSITE" id="PS00632">
    <property type="entry name" value="RIBOSOMAL_S4"/>
    <property type="match status" value="1"/>
</dbReference>
<comment type="function">
    <text evidence="7">One of the primary rRNA binding proteins, it binds directly to 16S rRNA where it nucleates assembly of the body of the 30S subunit.</text>
</comment>
<keyword evidence="4 7" id="KW-0689">Ribosomal protein</keyword>
<dbReference type="SUPFAM" id="SSF55174">
    <property type="entry name" value="Alpha-L RNA-binding motif"/>
    <property type="match status" value="1"/>
</dbReference>
<feature type="domain" description="RNA-binding S4" evidence="10">
    <location>
        <begin position="96"/>
        <end position="152"/>
    </location>
</feature>
<dbReference type="GO" id="GO:0019843">
    <property type="term" value="F:rRNA binding"/>
    <property type="evidence" value="ECO:0007669"/>
    <property type="project" value="UniProtKB-UniRule"/>
</dbReference>
<evidence type="ECO:0000259" key="11">
    <source>
        <dbReference type="SMART" id="SM01390"/>
    </source>
</evidence>
<dbReference type="Pfam" id="PF00163">
    <property type="entry name" value="Ribosomal_S4"/>
    <property type="match status" value="1"/>
</dbReference>
<dbReference type="GO" id="GO:0006412">
    <property type="term" value="P:translation"/>
    <property type="evidence" value="ECO:0007669"/>
    <property type="project" value="UniProtKB-UniRule"/>
</dbReference>
<dbReference type="InterPro" id="IPR005709">
    <property type="entry name" value="Ribosomal_uS4_bac-type"/>
</dbReference>
<dbReference type="PROSITE" id="PS50889">
    <property type="entry name" value="S4"/>
    <property type="match status" value="1"/>
</dbReference>
<comment type="caution">
    <text evidence="12">The sequence shown here is derived from an EMBL/GenBank/DDBJ whole genome shotgun (WGS) entry which is preliminary data.</text>
</comment>
<dbReference type="PANTHER" id="PTHR11831">
    <property type="entry name" value="30S 40S RIBOSOMAL PROTEIN"/>
    <property type="match status" value="1"/>
</dbReference>
<dbReference type="AlphaFoldDB" id="A0A0W0TPR3"/>
<dbReference type="Pfam" id="PF01479">
    <property type="entry name" value="S4"/>
    <property type="match status" value="1"/>
</dbReference>
<keyword evidence="2 7" id="KW-0699">rRNA-binding</keyword>
<dbReference type="Gene3D" id="3.10.290.10">
    <property type="entry name" value="RNA-binding S4 domain"/>
    <property type="match status" value="1"/>
</dbReference>
<dbReference type="PANTHER" id="PTHR11831:SF4">
    <property type="entry name" value="SMALL RIBOSOMAL SUBUNIT PROTEIN US4M"/>
    <property type="match status" value="1"/>
</dbReference>
<evidence type="ECO:0000313" key="12">
    <source>
        <dbReference type="EMBL" id="KTC97607.1"/>
    </source>
</evidence>
<protein>
    <recommendedName>
        <fullName evidence="6 7">Small ribosomal subunit protein uS4</fullName>
    </recommendedName>
</protein>
<dbReference type="GO" id="GO:0003735">
    <property type="term" value="F:structural constituent of ribosome"/>
    <property type="evidence" value="ECO:0007669"/>
    <property type="project" value="InterPro"/>
</dbReference>
<keyword evidence="5 7" id="KW-0687">Ribonucleoprotein</keyword>
<dbReference type="PATRIC" id="fig|448.7.peg.1513"/>
<evidence type="ECO:0000256" key="3">
    <source>
        <dbReference type="ARBA" id="ARBA00022884"/>
    </source>
</evidence>
<keyword evidence="3 7" id="KW-0694">RNA-binding</keyword>
<evidence type="ECO:0000256" key="5">
    <source>
        <dbReference type="ARBA" id="ARBA00023274"/>
    </source>
</evidence>
<evidence type="ECO:0000256" key="2">
    <source>
        <dbReference type="ARBA" id="ARBA00022730"/>
    </source>
</evidence>
<comment type="function">
    <text evidence="7">With S5 and S12 plays an important role in translational accuracy.</text>
</comment>
<dbReference type="NCBIfam" id="TIGR01017">
    <property type="entry name" value="rpsD_bact"/>
    <property type="match status" value="1"/>
</dbReference>
<evidence type="ECO:0000256" key="6">
    <source>
        <dbReference type="ARBA" id="ARBA00035254"/>
    </source>
</evidence>
<dbReference type="SMART" id="SM00363">
    <property type="entry name" value="S4"/>
    <property type="match status" value="1"/>
</dbReference>
<dbReference type="InterPro" id="IPR018079">
    <property type="entry name" value="Ribosomal_uS4_CS"/>
</dbReference>
<dbReference type="NCBIfam" id="NF003717">
    <property type="entry name" value="PRK05327.1"/>
    <property type="match status" value="1"/>
</dbReference>
<gene>
    <name evidence="7 12" type="primary">rpsD</name>
    <name evidence="12" type="ORF">Lery_1446</name>
</gene>
<dbReference type="InterPro" id="IPR036986">
    <property type="entry name" value="S4_RNA-bd_sf"/>
</dbReference>
<dbReference type="Proteomes" id="UP000054773">
    <property type="component" value="Unassembled WGS sequence"/>
</dbReference>
<dbReference type="STRING" id="448.Lery_1446"/>
<evidence type="ECO:0000256" key="1">
    <source>
        <dbReference type="ARBA" id="ARBA00007465"/>
    </source>
</evidence>
<keyword evidence="13" id="KW-1185">Reference proteome</keyword>
<dbReference type="GO" id="GO:0042274">
    <property type="term" value="P:ribosomal small subunit biogenesis"/>
    <property type="evidence" value="ECO:0007669"/>
    <property type="project" value="TreeGrafter"/>
</dbReference>
<accession>A0A0W0TPR3</accession>
<feature type="region of interest" description="Disordered" evidence="9">
    <location>
        <begin position="30"/>
        <end position="49"/>
    </location>
</feature>
<dbReference type="FunFam" id="1.10.1050.10:FF:000001">
    <property type="entry name" value="30S ribosomal protein S4"/>
    <property type="match status" value="1"/>
</dbReference>
<dbReference type="InterPro" id="IPR001912">
    <property type="entry name" value="Ribosomal_uS4_N"/>
</dbReference>
<dbReference type="FunFam" id="3.10.290.10:FF:000001">
    <property type="entry name" value="30S ribosomal protein S4"/>
    <property type="match status" value="1"/>
</dbReference>
<feature type="domain" description="Small ribosomal subunit protein uS4 N-terminal" evidence="11">
    <location>
        <begin position="3"/>
        <end position="95"/>
    </location>
</feature>
<evidence type="ECO:0000313" key="13">
    <source>
        <dbReference type="Proteomes" id="UP000054773"/>
    </source>
</evidence>
<evidence type="ECO:0000256" key="9">
    <source>
        <dbReference type="SAM" id="MobiDB-lite"/>
    </source>
</evidence>
<evidence type="ECO:0000256" key="8">
    <source>
        <dbReference type="RuleBase" id="RU003699"/>
    </source>
</evidence>
<name>A0A0W0TPR3_LEGER</name>
<dbReference type="GO" id="GO:0015935">
    <property type="term" value="C:small ribosomal subunit"/>
    <property type="evidence" value="ECO:0007669"/>
    <property type="project" value="InterPro"/>
</dbReference>
<sequence length="206" mass="23146">MARYLGPKCKLSRREGTDLYLKSGVRDHKSKCKSEKLPGQHGGNRPRLSDYGLQLREKQKIRRLYGVLEKQFRNYYKKAASQKGATGENLMILLESRLDNVVYRMGFASTRAEARQLVSHKAILVNDELVNVPSYLVKAGDIISVRQKAKNQGRIQAAVALSEQRASCDWLTVDSSAFKGTFTTAPTLNDLSSSYNVNLVVELYSK</sequence>
<dbReference type="OrthoDB" id="9803672at2"/>
<evidence type="ECO:0000259" key="10">
    <source>
        <dbReference type="SMART" id="SM00363"/>
    </source>
</evidence>
<reference evidence="12 13" key="1">
    <citation type="submission" date="2015-11" db="EMBL/GenBank/DDBJ databases">
        <title>Genomic analysis of 38 Legionella species identifies large and diverse effector repertoires.</title>
        <authorList>
            <person name="Burstein D."/>
            <person name="Amaro F."/>
            <person name="Zusman T."/>
            <person name="Lifshitz Z."/>
            <person name="Cohen O."/>
            <person name="Gilbert J.A."/>
            <person name="Pupko T."/>
            <person name="Shuman H.A."/>
            <person name="Segal G."/>
        </authorList>
    </citation>
    <scope>NUCLEOTIDE SEQUENCE [LARGE SCALE GENOMIC DNA]</scope>
    <source>
        <strain evidence="12 13">SE-32A-C8</strain>
    </source>
</reference>
<dbReference type="HAMAP" id="MF_01306_B">
    <property type="entry name" value="Ribosomal_uS4_B"/>
    <property type="match status" value="1"/>
</dbReference>
<dbReference type="CDD" id="cd00165">
    <property type="entry name" value="S4"/>
    <property type="match status" value="1"/>
</dbReference>
<evidence type="ECO:0000256" key="4">
    <source>
        <dbReference type="ARBA" id="ARBA00022980"/>
    </source>
</evidence>
<dbReference type="Gene3D" id="1.10.1050.10">
    <property type="entry name" value="Ribosomal Protein S4 Delta 41, Chain A, domain 1"/>
    <property type="match status" value="1"/>
</dbReference>
<evidence type="ECO:0000256" key="7">
    <source>
        <dbReference type="HAMAP-Rule" id="MF_01306"/>
    </source>
</evidence>
<proteinExistence type="inferred from homology"/>
<organism evidence="12 13">
    <name type="scientific">Legionella erythra</name>
    <dbReference type="NCBI Taxonomy" id="448"/>
    <lineage>
        <taxon>Bacteria</taxon>
        <taxon>Pseudomonadati</taxon>
        <taxon>Pseudomonadota</taxon>
        <taxon>Gammaproteobacteria</taxon>
        <taxon>Legionellales</taxon>
        <taxon>Legionellaceae</taxon>
        <taxon>Legionella</taxon>
    </lineage>
</organism>
<dbReference type="InterPro" id="IPR022801">
    <property type="entry name" value="Ribosomal_uS4"/>
</dbReference>
<dbReference type="RefSeq" id="WP_058526601.1">
    <property type="nucleotide sequence ID" value="NZ_CAAAHY010000015.1"/>
</dbReference>
<comment type="similarity">
    <text evidence="1 7 8">Belongs to the universal ribosomal protein uS4 family.</text>
</comment>
<dbReference type="InterPro" id="IPR002942">
    <property type="entry name" value="S4_RNA-bd"/>
</dbReference>